<proteinExistence type="inferred from homology"/>
<evidence type="ECO:0000256" key="11">
    <source>
        <dbReference type="HAMAP-Rule" id="MF_00079"/>
    </source>
</evidence>
<dbReference type="InterPro" id="IPR011322">
    <property type="entry name" value="N-reg_PII-like_a/b"/>
</dbReference>
<dbReference type="SUPFAM" id="SSF54913">
    <property type="entry name" value="GlnB-like"/>
    <property type="match status" value="1"/>
</dbReference>
<evidence type="ECO:0000256" key="4">
    <source>
        <dbReference type="ARBA" id="ARBA00011946"/>
    </source>
</evidence>
<keyword evidence="15" id="KW-1185">Reference proteome</keyword>
<reference evidence="15" key="2">
    <citation type="submission" date="2023-06" db="EMBL/GenBank/DDBJ databases">
        <title>Pangenomics reveal diversification of enzyme families and niche specialization in globally abundant SAR202 bacteria.</title>
        <authorList>
            <person name="Saw J.H.W."/>
        </authorList>
    </citation>
    <scope>NUCLEOTIDE SEQUENCE [LARGE SCALE GENOMIC DNA]</scope>
    <source>
        <strain evidence="15">JH1073</strain>
    </source>
</reference>
<evidence type="ECO:0000256" key="3">
    <source>
        <dbReference type="ARBA" id="ARBA00007955"/>
    </source>
</evidence>
<evidence type="ECO:0000256" key="1">
    <source>
        <dbReference type="ARBA" id="ARBA00000915"/>
    </source>
</evidence>
<dbReference type="GO" id="GO:0000105">
    <property type="term" value="P:L-histidine biosynthetic process"/>
    <property type="evidence" value="ECO:0007669"/>
    <property type="project" value="UniProtKB-UniRule"/>
</dbReference>
<keyword evidence="11" id="KW-0460">Magnesium</keyword>
<organism evidence="14 15">
    <name type="scientific">Candidatus Lucifugimonas marina</name>
    <dbReference type="NCBI Taxonomy" id="3038979"/>
    <lineage>
        <taxon>Bacteria</taxon>
        <taxon>Bacillati</taxon>
        <taxon>Chloroflexota</taxon>
        <taxon>Dehalococcoidia</taxon>
        <taxon>SAR202 cluster</taxon>
        <taxon>Candidatus Lucifugimonadales</taxon>
        <taxon>Candidatus Lucifugimonadaceae</taxon>
        <taxon>Candidatus Lucifugimonas</taxon>
    </lineage>
</organism>
<dbReference type="EC" id="2.4.2.17" evidence="4 11"/>
<comment type="similarity">
    <text evidence="3 11">Belongs to the ATP phosphoribosyltransferase family. Long subfamily.</text>
</comment>
<evidence type="ECO:0000256" key="8">
    <source>
        <dbReference type="ARBA" id="ARBA00022679"/>
    </source>
</evidence>
<dbReference type="PROSITE" id="PS01316">
    <property type="entry name" value="ATP_P_PHORIBOSYLTR"/>
    <property type="match status" value="1"/>
</dbReference>
<comment type="subcellular location">
    <subcellularLocation>
        <location evidence="11">Cytoplasm</location>
    </subcellularLocation>
</comment>
<dbReference type="PANTHER" id="PTHR21403:SF8">
    <property type="entry name" value="ATP PHOSPHORIBOSYLTRANSFERASE"/>
    <property type="match status" value="1"/>
</dbReference>
<comment type="pathway">
    <text evidence="2 11">Amino-acid biosynthesis; L-histidine biosynthesis; L-histidine from 5-phospho-alpha-D-ribose 1-diphosphate: step 1/9.</text>
</comment>
<dbReference type="InterPro" id="IPR018198">
    <property type="entry name" value="ATP_PRibTrfase_CS"/>
</dbReference>
<dbReference type="EMBL" id="CP046147">
    <property type="protein sequence ID" value="WFG39333.1"/>
    <property type="molecule type" value="Genomic_DNA"/>
</dbReference>
<dbReference type="RefSeq" id="WP_342822915.1">
    <property type="nucleotide sequence ID" value="NZ_CP046146.1"/>
</dbReference>
<keyword evidence="11" id="KW-0547">Nucleotide-binding</keyword>
<feature type="domain" description="Histidine biosynthesis HisG C-terminal" evidence="13">
    <location>
        <begin position="234"/>
        <end position="310"/>
    </location>
</feature>
<comment type="catalytic activity">
    <reaction evidence="1 11">
        <text>1-(5-phospho-beta-D-ribosyl)-ATP + diphosphate = 5-phospho-alpha-D-ribose 1-diphosphate + ATP</text>
        <dbReference type="Rhea" id="RHEA:18473"/>
        <dbReference type="ChEBI" id="CHEBI:30616"/>
        <dbReference type="ChEBI" id="CHEBI:33019"/>
        <dbReference type="ChEBI" id="CHEBI:58017"/>
        <dbReference type="ChEBI" id="CHEBI:73183"/>
        <dbReference type="EC" id="2.4.2.17"/>
    </reaction>
</comment>
<keyword evidence="11" id="KW-0963">Cytoplasm</keyword>
<dbReference type="InterPro" id="IPR013820">
    <property type="entry name" value="ATP_PRibTrfase_cat"/>
</dbReference>
<evidence type="ECO:0000259" key="12">
    <source>
        <dbReference type="Pfam" id="PF01634"/>
    </source>
</evidence>
<feature type="domain" description="ATP phosphoribosyltransferase catalytic" evidence="12">
    <location>
        <begin position="53"/>
        <end position="228"/>
    </location>
</feature>
<sequence>MSNLRFALPSTGALFDGTSKLLSDCGLSVRRANSRRYTADIPSLPGVDVLFQRQSDITIEIDGGSADIGVVGLDRYYESRLERGDTVLLHEGLGFGGSKLVIAVPDSWLDVTTMADLADVTLEFRAKGRDLRIASKYERLTKRFLNENGVNYVSIVHVSGGLEAAPVMGYADIIADITATGTTLRENGLRILVDGAVIESQSVIVGNGRALANDPEKLAHARQILEKIEASLRARKYQRVTGDIQGESEDEVGRQVMRRRELGGLDGPTISAVHTGKQSNWYTVQVLVRKTDLPDVVSHFRGLGGIGIAANDVQYVYRERCESYDRLVENLKPFMDSDG</sequence>
<evidence type="ECO:0000259" key="13">
    <source>
        <dbReference type="Pfam" id="PF08029"/>
    </source>
</evidence>
<evidence type="ECO:0000256" key="6">
    <source>
        <dbReference type="ARBA" id="ARBA00022605"/>
    </source>
</evidence>
<protein>
    <recommendedName>
        <fullName evidence="5 11">ATP phosphoribosyltransferase</fullName>
        <shortName evidence="11">ATP-PRT</shortName>
        <shortName evidence="11">ATP-PRTase</shortName>
        <ecNumber evidence="4 11">2.4.2.17</ecNumber>
    </recommendedName>
</protein>
<evidence type="ECO:0000313" key="14">
    <source>
        <dbReference type="EMBL" id="WFG39333.1"/>
    </source>
</evidence>
<dbReference type="AlphaFoldDB" id="A0AAJ5ZJL3"/>
<dbReference type="GO" id="GO:0000287">
    <property type="term" value="F:magnesium ion binding"/>
    <property type="evidence" value="ECO:0007669"/>
    <property type="project" value="UniProtKB-UniRule"/>
</dbReference>
<dbReference type="PANTHER" id="PTHR21403">
    <property type="entry name" value="ATP PHOSPHORIBOSYLTRANSFERASE ATP-PRTASE"/>
    <property type="match status" value="1"/>
</dbReference>
<dbReference type="GO" id="GO:0005737">
    <property type="term" value="C:cytoplasm"/>
    <property type="evidence" value="ECO:0007669"/>
    <property type="project" value="UniProtKB-SubCell"/>
</dbReference>
<accession>A0AAJ5ZJL3</accession>
<dbReference type="Proteomes" id="UP001219901">
    <property type="component" value="Chromosome"/>
</dbReference>
<dbReference type="SUPFAM" id="SSF53850">
    <property type="entry name" value="Periplasmic binding protein-like II"/>
    <property type="match status" value="1"/>
</dbReference>
<dbReference type="CDD" id="cd13593">
    <property type="entry name" value="PBP2_HisGL3"/>
    <property type="match status" value="1"/>
</dbReference>
<comment type="cofactor">
    <cofactor evidence="11">
        <name>Mg(2+)</name>
        <dbReference type="ChEBI" id="CHEBI:18420"/>
    </cofactor>
</comment>
<keyword evidence="9 11" id="KW-0368">Histidine biosynthesis</keyword>
<comment type="function">
    <text evidence="10 11">Catalyzes the condensation of ATP and 5-phosphoribose 1-diphosphate to form N'-(5'-phosphoribosyl)-ATP (PR-ATP). Has a crucial role in the pathway because the rate of histidine biosynthesis seems to be controlled primarily by regulation of HisG enzymatic activity.</text>
</comment>
<dbReference type="Gene3D" id="3.40.190.10">
    <property type="entry name" value="Periplasmic binding protein-like II"/>
    <property type="match status" value="2"/>
</dbReference>
<gene>
    <name evidence="11 14" type="primary">hisG</name>
    <name evidence="14" type="ORF">GKO48_06775</name>
</gene>
<reference evidence="14 15" key="1">
    <citation type="submission" date="2019-11" db="EMBL/GenBank/DDBJ databases">
        <authorList>
            <person name="Cho J.-C."/>
        </authorList>
    </citation>
    <scope>NUCLEOTIDE SEQUENCE [LARGE SCALE GENOMIC DNA]</scope>
    <source>
        <strain evidence="14 15">JH1073</strain>
    </source>
</reference>
<evidence type="ECO:0000256" key="9">
    <source>
        <dbReference type="ARBA" id="ARBA00023102"/>
    </source>
</evidence>
<keyword evidence="8 11" id="KW-0808">Transferase</keyword>
<evidence type="ECO:0000313" key="15">
    <source>
        <dbReference type="Proteomes" id="UP001219901"/>
    </source>
</evidence>
<keyword evidence="11" id="KW-0479">Metal-binding</keyword>
<dbReference type="InterPro" id="IPR001348">
    <property type="entry name" value="ATP_PRibTrfase_HisG"/>
</dbReference>
<dbReference type="HAMAP" id="MF_00079">
    <property type="entry name" value="HisG_Long"/>
    <property type="match status" value="1"/>
</dbReference>
<evidence type="ECO:0000256" key="2">
    <source>
        <dbReference type="ARBA" id="ARBA00004667"/>
    </source>
</evidence>
<keyword evidence="6 11" id="KW-0028">Amino-acid biosynthesis</keyword>
<dbReference type="GO" id="GO:0005524">
    <property type="term" value="F:ATP binding"/>
    <property type="evidence" value="ECO:0007669"/>
    <property type="project" value="UniProtKB-KW"/>
</dbReference>
<evidence type="ECO:0000256" key="5">
    <source>
        <dbReference type="ARBA" id="ARBA00020998"/>
    </source>
</evidence>
<dbReference type="InterPro" id="IPR013115">
    <property type="entry name" value="HisG_C"/>
</dbReference>
<evidence type="ECO:0000256" key="7">
    <source>
        <dbReference type="ARBA" id="ARBA00022676"/>
    </source>
</evidence>
<name>A0AAJ5ZJL3_9CHLR</name>
<keyword evidence="11" id="KW-0067">ATP-binding</keyword>
<comment type="activity regulation">
    <text evidence="11">Feedback inhibited by histidine.</text>
</comment>
<dbReference type="Pfam" id="PF01634">
    <property type="entry name" value="HisG"/>
    <property type="match status" value="1"/>
</dbReference>
<dbReference type="NCBIfam" id="TIGR00070">
    <property type="entry name" value="hisG"/>
    <property type="match status" value="1"/>
</dbReference>
<dbReference type="GO" id="GO:0003879">
    <property type="term" value="F:ATP phosphoribosyltransferase activity"/>
    <property type="evidence" value="ECO:0007669"/>
    <property type="project" value="UniProtKB-UniRule"/>
</dbReference>
<evidence type="ECO:0000256" key="10">
    <source>
        <dbReference type="ARBA" id="ARBA00024861"/>
    </source>
</evidence>
<dbReference type="InterPro" id="IPR020621">
    <property type="entry name" value="ATP-PRT_HisG_long"/>
</dbReference>
<keyword evidence="7 11" id="KW-0328">Glycosyltransferase</keyword>
<dbReference type="NCBIfam" id="TIGR03455">
    <property type="entry name" value="HisG_C-term"/>
    <property type="match status" value="1"/>
</dbReference>
<dbReference type="Pfam" id="PF08029">
    <property type="entry name" value="HisG_C"/>
    <property type="match status" value="1"/>
</dbReference>